<dbReference type="EMBL" id="BJUJ01000067">
    <property type="protein sequence ID" value="GEK44936.1"/>
    <property type="molecule type" value="Genomic_DNA"/>
</dbReference>
<sequence>MARIKVQKSQLYYVDGDEVIAVQCAKNLTLGNDTEEDIDVTCLDDADDNFDPGKMTPGEGTLGTDFDDENESHLKILALSKTDPRKKVMWYLGSSHSDAPPTMTGGVLALPPDRAWWVFEGYLKAPERTFEKGQFVGYNYPLKRTSRINETMRTIP</sequence>
<protein>
    <submittedName>
        <fullName evidence="3">Phage-like protein</fullName>
    </submittedName>
</protein>
<organism evidence="3 4">
    <name type="scientific">Acinetobacter johnsonii</name>
    <dbReference type="NCBI Taxonomy" id="40214"/>
    <lineage>
        <taxon>Bacteria</taxon>
        <taxon>Pseudomonadati</taxon>
        <taxon>Pseudomonadota</taxon>
        <taxon>Gammaproteobacteria</taxon>
        <taxon>Moraxellales</taxon>
        <taxon>Moraxellaceae</taxon>
        <taxon>Acinetobacter</taxon>
    </lineage>
</organism>
<evidence type="ECO:0000313" key="2">
    <source>
        <dbReference type="EMBL" id="QPS02823.1"/>
    </source>
</evidence>
<dbReference type="Pfam" id="PF16460">
    <property type="entry name" value="Phage_TTP_11"/>
    <property type="match status" value="1"/>
</dbReference>
<dbReference type="Gene3D" id="4.10.410.40">
    <property type="match status" value="1"/>
</dbReference>
<dbReference type="InterPro" id="IPR032495">
    <property type="entry name" value="Phage_TTP_11"/>
</dbReference>
<dbReference type="Proteomes" id="UP000321274">
    <property type="component" value="Unassembled WGS sequence"/>
</dbReference>
<dbReference type="AlphaFoldDB" id="A0A380TSM4"/>
<reference evidence="3 4" key="1">
    <citation type="submission" date="2018-06" db="EMBL/GenBank/DDBJ databases">
        <authorList>
            <consortium name="Pathogen Informatics"/>
            <person name="Doyle S."/>
        </authorList>
    </citation>
    <scope>NUCLEOTIDE SEQUENCE [LARGE SCALE GENOMIC DNA]</scope>
    <source>
        <strain evidence="3 4">NCTC10308</strain>
    </source>
</reference>
<evidence type="ECO:0000313" key="5">
    <source>
        <dbReference type="Proteomes" id="UP000321274"/>
    </source>
</evidence>
<dbReference type="EMBL" id="UFRV01000006">
    <property type="protein sequence ID" value="SUT91401.1"/>
    <property type="molecule type" value="Genomic_DNA"/>
</dbReference>
<dbReference type="Proteomes" id="UP000595107">
    <property type="component" value="Chromosome"/>
</dbReference>
<name>A0A380TSM4_ACIJO</name>
<dbReference type="Proteomes" id="UP000254227">
    <property type="component" value="Unassembled WGS sequence"/>
</dbReference>
<proteinExistence type="predicted"/>
<gene>
    <name evidence="1" type="ORF">AJO04nite_21940</name>
    <name evidence="2" type="ORF">I6G67_11295</name>
    <name evidence="3" type="ORF">NCTC10308_00463</name>
</gene>
<evidence type="ECO:0000313" key="3">
    <source>
        <dbReference type="EMBL" id="SUT91401.1"/>
    </source>
</evidence>
<evidence type="ECO:0000313" key="6">
    <source>
        <dbReference type="Proteomes" id="UP000595107"/>
    </source>
</evidence>
<dbReference type="EMBL" id="CP065666">
    <property type="protein sequence ID" value="QPS02823.1"/>
    <property type="molecule type" value="Genomic_DNA"/>
</dbReference>
<reference evidence="2 6" key="3">
    <citation type="submission" date="2020-12" db="EMBL/GenBank/DDBJ databases">
        <title>FDA dAtabase for Regulatory Grade micrObial Sequences (FDA-ARGOS): Supporting development and validation of Infectious Disease Dx tests.</title>
        <authorList>
            <person name="Sproer C."/>
            <person name="Gronow S."/>
            <person name="Severitt S."/>
            <person name="Schroder I."/>
            <person name="Tallon L."/>
            <person name="Sadzewicz L."/>
            <person name="Zhao X."/>
            <person name="Boylan J."/>
            <person name="Ott S."/>
            <person name="Bowen H."/>
            <person name="Vavikolanu K."/>
            <person name="Mehta A."/>
            <person name="Aluvathingal J."/>
            <person name="Nadendla S."/>
            <person name="Lowell S."/>
            <person name="Myers T."/>
            <person name="Yan Y."/>
            <person name="Sichtig H."/>
        </authorList>
    </citation>
    <scope>NUCLEOTIDE SEQUENCE [LARGE SCALE GENOMIC DNA]</scope>
    <source>
        <strain evidence="2 6">FDAARGOS_910</strain>
    </source>
</reference>
<accession>A0A380TSM4</accession>
<dbReference type="RefSeq" id="WP_004694098.1">
    <property type="nucleotide sequence ID" value="NZ_BBTB01000062.1"/>
</dbReference>
<evidence type="ECO:0000313" key="4">
    <source>
        <dbReference type="Proteomes" id="UP000254227"/>
    </source>
</evidence>
<reference evidence="1 5" key="2">
    <citation type="submission" date="2019-07" db="EMBL/GenBank/DDBJ databases">
        <title>Whole genome shotgun sequence of Acinetobacter johnsonii NBRC 102197.</title>
        <authorList>
            <person name="Hosoyama A."/>
            <person name="Uohara A."/>
            <person name="Ohji S."/>
            <person name="Ichikawa N."/>
        </authorList>
    </citation>
    <scope>NUCLEOTIDE SEQUENCE [LARGE SCALE GENOMIC DNA]</scope>
    <source>
        <strain evidence="1 5">NBRC 102197</strain>
    </source>
</reference>
<evidence type="ECO:0000313" key="1">
    <source>
        <dbReference type="EMBL" id="GEK44936.1"/>
    </source>
</evidence>